<evidence type="ECO:0000256" key="2">
    <source>
        <dbReference type="ARBA" id="ARBA00001936"/>
    </source>
</evidence>
<sequence>MRDVDEEHAGRPRVAAMGEPPVAVSAKPFAERPTRQQTLAFAVHIFTATGAVLGLLALIAAVEGNWALMFAWLGAALFVDGIDGSIARKVRVVEVLPRWSGETLDLVVDYLTYVLVPAFAVATGGLMPTWLAVPASAAILLTSALYFADTNMKTEDKYFQGFPAVWNLVVFYFFLLPMNGYVVAAIIAFLSAATFLPIKFVHPFRVVRGRILTIALMTLWALLAVTAVVEKLAPPVWVDVGLCLVGLYFLLFGLVPSRRRAA</sequence>
<gene>
    <name evidence="22" type="ORF">ACFSNC_16255</name>
</gene>
<evidence type="ECO:0000256" key="5">
    <source>
        <dbReference type="ARBA" id="ARBA00013195"/>
    </source>
</evidence>
<comment type="function">
    <text evidence="19 20">Condenses choline with CDP-diglyceride to produce phosphatidylcholine and CMP.</text>
</comment>
<feature type="transmembrane region" description="Helical" evidence="21">
    <location>
        <begin position="235"/>
        <end position="255"/>
    </location>
</feature>
<reference evidence="23" key="1">
    <citation type="journal article" date="2019" name="Int. J. Syst. Evol. Microbiol.">
        <title>The Global Catalogue of Microorganisms (GCM) 10K type strain sequencing project: providing services to taxonomists for standard genome sequencing and annotation.</title>
        <authorList>
            <consortium name="The Broad Institute Genomics Platform"/>
            <consortium name="The Broad Institute Genome Sequencing Center for Infectious Disease"/>
            <person name="Wu L."/>
            <person name="Ma J."/>
        </authorList>
    </citation>
    <scope>NUCLEOTIDE SEQUENCE [LARGE SCALE GENOMIC DNA]</scope>
    <source>
        <strain evidence="23">CCM 7435</strain>
    </source>
</reference>
<protein>
    <recommendedName>
        <fullName evidence="6 20">Phosphatidylcholine synthase</fullName>
        <shortName evidence="20">PC synthase</shortName>
        <shortName evidence="20">PCS</shortName>
        <ecNumber evidence="5 20">2.7.8.24</ecNumber>
    </recommendedName>
    <alternativeName>
        <fullName evidence="18 20">CDP-diglyceride-choline O-phosphatidyltransferase</fullName>
    </alternativeName>
</protein>
<evidence type="ECO:0000256" key="21">
    <source>
        <dbReference type="SAM" id="Phobius"/>
    </source>
</evidence>
<keyword evidence="9 20" id="KW-0997">Cell inner membrane</keyword>
<evidence type="ECO:0000256" key="7">
    <source>
        <dbReference type="ARBA" id="ARBA00022475"/>
    </source>
</evidence>
<dbReference type="Pfam" id="PF01066">
    <property type="entry name" value="CDP-OH_P_transf"/>
    <property type="match status" value="1"/>
</dbReference>
<comment type="catalytic activity">
    <reaction evidence="1 20">
        <text>a CDP-1,2-diacyl-sn-glycerol + choline = a 1,2-diacyl-sn-glycero-3-phosphocholine + CMP + H(+)</text>
        <dbReference type="Rhea" id="RHEA:14597"/>
        <dbReference type="ChEBI" id="CHEBI:15354"/>
        <dbReference type="ChEBI" id="CHEBI:15378"/>
        <dbReference type="ChEBI" id="CHEBI:57643"/>
        <dbReference type="ChEBI" id="CHEBI:58332"/>
        <dbReference type="ChEBI" id="CHEBI:60377"/>
        <dbReference type="EC" id="2.7.8.24"/>
    </reaction>
</comment>
<comment type="similarity">
    <text evidence="4 20">Belongs to the CDP-alcohol phosphatidyltransferase class-I family.</text>
</comment>
<dbReference type="Gene3D" id="1.20.120.1760">
    <property type="match status" value="1"/>
</dbReference>
<dbReference type="PIRSF" id="PIRSF000851">
    <property type="entry name" value="PcS"/>
    <property type="match status" value="1"/>
</dbReference>
<evidence type="ECO:0000256" key="11">
    <source>
        <dbReference type="ARBA" id="ARBA00022692"/>
    </source>
</evidence>
<evidence type="ECO:0000256" key="14">
    <source>
        <dbReference type="ARBA" id="ARBA00023136"/>
    </source>
</evidence>
<organism evidence="22 23">
    <name type="scientific">Ancylobacter oerskovii</name>
    <dbReference type="NCBI Taxonomy" id="459519"/>
    <lineage>
        <taxon>Bacteria</taxon>
        <taxon>Pseudomonadati</taxon>
        <taxon>Pseudomonadota</taxon>
        <taxon>Alphaproteobacteria</taxon>
        <taxon>Hyphomicrobiales</taxon>
        <taxon>Xanthobacteraceae</taxon>
        <taxon>Ancylobacter</taxon>
    </lineage>
</organism>
<keyword evidence="8 20" id="KW-0444">Lipid biosynthesis</keyword>
<dbReference type="EC" id="2.7.8.24" evidence="5 20"/>
<keyword evidence="12 21" id="KW-1133">Transmembrane helix</keyword>
<evidence type="ECO:0000256" key="12">
    <source>
        <dbReference type="ARBA" id="ARBA00022989"/>
    </source>
</evidence>
<evidence type="ECO:0000256" key="19">
    <source>
        <dbReference type="ARBA" id="ARBA00037468"/>
    </source>
</evidence>
<dbReference type="RefSeq" id="WP_378296554.1">
    <property type="nucleotide sequence ID" value="NZ_JBHUHD010000001.1"/>
</dbReference>
<feature type="transmembrane region" description="Helical" evidence="21">
    <location>
        <begin position="128"/>
        <end position="146"/>
    </location>
</feature>
<evidence type="ECO:0000256" key="1">
    <source>
        <dbReference type="ARBA" id="ARBA00000958"/>
    </source>
</evidence>
<evidence type="ECO:0000256" key="13">
    <source>
        <dbReference type="ARBA" id="ARBA00023098"/>
    </source>
</evidence>
<dbReference type="EMBL" id="JBHUHD010000001">
    <property type="protein sequence ID" value="MFD2141962.1"/>
    <property type="molecule type" value="Genomic_DNA"/>
</dbReference>
<keyword evidence="17 20" id="KW-1208">Phospholipid metabolism</keyword>
<evidence type="ECO:0000256" key="16">
    <source>
        <dbReference type="ARBA" id="ARBA00023211"/>
    </source>
</evidence>
<keyword evidence="13 20" id="KW-0443">Lipid metabolism</keyword>
<comment type="subcellular location">
    <subcellularLocation>
        <location evidence="3 20">Cell inner membrane</location>
        <topology evidence="3 20">Multi-pass membrane protein</topology>
    </subcellularLocation>
</comment>
<evidence type="ECO:0000256" key="4">
    <source>
        <dbReference type="ARBA" id="ARBA00010441"/>
    </source>
</evidence>
<feature type="transmembrane region" description="Helical" evidence="21">
    <location>
        <begin position="158"/>
        <end position="175"/>
    </location>
</feature>
<evidence type="ECO:0000256" key="10">
    <source>
        <dbReference type="ARBA" id="ARBA00022679"/>
    </source>
</evidence>
<keyword evidence="15 20" id="KW-0594">Phospholipid biosynthesis</keyword>
<dbReference type="Proteomes" id="UP001597299">
    <property type="component" value="Unassembled WGS sequence"/>
</dbReference>
<dbReference type="InterPro" id="IPR043130">
    <property type="entry name" value="CDP-OH_PTrfase_TM_dom"/>
</dbReference>
<feature type="transmembrane region" description="Helical" evidence="21">
    <location>
        <begin position="210"/>
        <end position="229"/>
    </location>
</feature>
<proteinExistence type="inferred from homology"/>
<dbReference type="InterPro" id="IPR026027">
    <property type="entry name" value="PcS"/>
</dbReference>
<comment type="caution">
    <text evidence="22">The sequence shown here is derived from an EMBL/GenBank/DDBJ whole genome shotgun (WGS) entry which is preliminary data.</text>
</comment>
<evidence type="ECO:0000256" key="15">
    <source>
        <dbReference type="ARBA" id="ARBA00023209"/>
    </source>
</evidence>
<keyword evidence="16 20" id="KW-0464">Manganese</keyword>
<evidence type="ECO:0000256" key="17">
    <source>
        <dbReference type="ARBA" id="ARBA00023264"/>
    </source>
</evidence>
<evidence type="ECO:0000256" key="3">
    <source>
        <dbReference type="ARBA" id="ARBA00004429"/>
    </source>
</evidence>
<evidence type="ECO:0000256" key="6">
    <source>
        <dbReference type="ARBA" id="ARBA00015623"/>
    </source>
</evidence>
<keyword evidence="7 20" id="KW-1003">Cell membrane</keyword>
<evidence type="ECO:0000256" key="18">
    <source>
        <dbReference type="ARBA" id="ARBA00033321"/>
    </source>
</evidence>
<feature type="transmembrane region" description="Helical" evidence="21">
    <location>
        <begin position="181"/>
        <end position="198"/>
    </location>
</feature>
<evidence type="ECO:0000313" key="22">
    <source>
        <dbReference type="EMBL" id="MFD2141962.1"/>
    </source>
</evidence>
<comment type="cofactor">
    <cofactor evidence="2 20">
        <name>Mn(2+)</name>
        <dbReference type="ChEBI" id="CHEBI:29035"/>
    </cofactor>
</comment>
<keyword evidence="14 20" id="KW-0472">Membrane</keyword>
<dbReference type="InterPro" id="IPR000462">
    <property type="entry name" value="CDP-OH_P_trans"/>
</dbReference>
<accession>A0ABW4Z0E9</accession>
<evidence type="ECO:0000313" key="23">
    <source>
        <dbReference type="Proteomes" id="UP001597299"/>
    </source>
</evidence>
<name>A0ABW4Z0E9_9HYPH</name>
<keyword evidence="10 20" id="KW-0808">Transferase</keyword>
<feature type="transmembrane region" description="Helical" evidence="21">
    <location>
        <begin position="39"/>
        <end position="60"/>
    </location>
</feature>
<keyword evidence="11 21" id="KW-0812">Transmembrane</keyword>
<evidence type="ECO:0000256" key="8">
    <source>
        <dbReference type="ARBA" id="ARBA00022516"/>
    </source>
</evidence>
<evidence type="ECO:0000256" key="20">
    <source>
        <dbReference type="PIRNR" id="PIRNR000851"/>
    </source>
</evidence>
<keyword evidence="23" id="KW-1185">Reference proteome</keyword>
<evidence type="ECO:0000256" key="9">
    <source>
        <dbReference type="ARBA" id="ARBA00022519"/>
    </source>
</evidence>